<dbReference type="InterPro" id="IPR018535">
    <property type="entry name" value="DUF1996"/>
</dbReference>
<comment type="caution">
    <text evidence="4">The sequence shown here is derived from an EMBL/GenBank/DDBJ whole genome shotgun (WGS) entry which is preliminary data.</text>
</comment>
<evidence type="ECO:0000313" key="4">
    <source>
        <dbReference type="EMBL" id="GJE85355.1"/>
    </source>
</evidence>
<dbReference type="InterPro" id="IPR002889">
    <property type="entry name" value="WSC_carb-bd"/>
</dbReference>
<feature type="chain" id="PRO_5040112626" evidence="2">
    <location>
        <begin position="19"/>
        <end position="784"/>
    </location>
</feature>
<dbReference type="Pfam" id="PF09362">
    <property type="entry name" value="DUF1996"/>
    <property type="match status" value="1"/>
</dbReference>
<keyword evidence="5" id="KW-1185">Reference proteome</keyword>
<dbReference type="AlphaFoldDB" id="A0A9P3FZU5"/>
<feature type="domain" description="WSC" evidence="3">
    <location>
        <begin position="362"/>
        <end position="458"/>
    </location>
</feature>
<organism evidence="4 5">
    <name type="scientific">Phanerochaete sordida</name>
    <dbReference type="NCBI Taxonomy" id="48140"/>
    <lineage>
        <taxon>Eukaryota</taxon>
        <taxon>Fungi</taxon>
        <taxon>Dikarya</taxon>
        <taxon>Basidiomycota</taxon>
        <taxon>Agaricomycotina</taxon>
        <taxon>Agaricomycetes</taxon>
        <taxon>Polyporales</taxon>
        <taxon>Phanerochaetaceae</taxon>
        <taxon>Phanerochaete</taxon>
    </lineage>
</organism>
<feature type="domain" description="WSC" evidence="3">
    <location>
        <begin position="672"/>
        <end position="766"/>
    </location>
</feature>
<accession>A0A9P3FZU5</accession>
<feature type="domain" description="WSC" evidence="3">
    <location>
        <begin position="547"/>
        <end position="641"/>
    </location>
</feature>
<dbReference type="PANTHER" id="PTHR43662:SF3">
    <property type="entry name" value="DOMAIN PROTEIN, PUTATIVE (AFU_ORTHOLOGUE AFUA_6G11970)-RELATED"/>
    <property type="match status" value="1"/>
</dbReference>
<dbReference type="Proteomes" id="UP000703269">
    <property type="component" value="Unassembled WGS sequence"/>
</dbReference>
<evidence type="ECO:0000313" key="5">
    <source>
        <dbReference type="Proteomes" id="UP000703269"/>
    </source>
</evidence>
<reference evidence="4 5" key="1">
    <citation type="submission" date="2021-08" db="EMBL/GenBank/DDBJ databases">
        <title>Draft Genome Sequence of Phanerochaete sordida strain YK-624.</title>
        <authorList>
            <person name="Mori T."/>
            <person name="Dohra H."/>
            <person name="Suzuki T."/>
            <person name="Kawagishi H."/>
            <person name="Hirai H."/>
        </authorList>
    </citation>
    <scope>NUCLEOTIDE SEQUENCE [LARGE SCALE GENOMIC DNA]</scope>
    <source>
        <strain evidence="4 5">YK-624</strain>
    </source>
</reference>
<sequence>MVLKTLSTALALAGLASASSHMIMGGLKPIVYERLDPIVNPGALGTHLHAFMGANNVDRSANYAQNRNAKCTSVPFQDVDKSSYWAPTMQYQDQQTKTFTIMEPVFNIYYFFDRNGPGETVKAFPQGLRMVAGNPMRDTYNASNFADQAVSFVCLDYSGTVSNDPAYAERKDINFPNINACKDGIRMQVFFPQCWDGVNLDSSDHKSHMAYPVDNYNGGTCPSSHPVHTVAIFYEQIIPVSPYNYWGEGAYVLSTGDPTGLAYHADFLMGWDQSVLQDAVDNCHNMNGDITKCQVLVPYINEDAAGACTIDAEVVNEDVGFGTQIPALPGCNPVRTDFSTAASCPGLAAPGFMQTAVALTPGWTDVGCIAEGTNGRALTGASTTSPNMTLNYCAGFCGSKGFTYAGVEFGDECYCGNNFANGATGQPTNWYECTSDCAGNPLYEKCGGPQRLELLKVGAAPPVVSSSSSAAPSTSANPAPVLSSSAASVPTSQVLAAPPPTSTKAAATTSIVTPPAPSSPAAVSSVVSSAVASAAPSSTPAAPSTGTWSPAGCVQDGPARALTGHTFTSSSMTIETCTATCGQLGFTLAGIEYGQECHCGNSFVNNLGQQLDAGRACYMTCNGNGNEKCGGTWTMTVLQLNGAAPAAPSAPAASSTPAPANNSGSGSSAAGAWASAGCVQDGAARALTGYSFTSASMTTALCQSTCASKGFSLAGIEYGQECYCGNSLVNGLGQQLNAGPACYMTCSGAPGEKCGGTWTLSLYKRGAASKRSPHWGRHHARSHF</sequence>
<dbReference type="Pfam" id="PF01822">
    <property type="entry name" value="WSC"/>
    <property type="match status" value="3"/>
</dbReference>
<evidence type="ECO:0000259" key="3">
    <source>
        <dbReference type="PROSITE" id="PS51212"/>
    </source>
</evidence>
<keyword evidence="2" id="KW-0732">Signal</keyword>
<name>A0A9P3FZU5_9APHY</name>
<proteinExistence type="predicted"/>
<dbReference type="EMBL" id="BPQB01000002">
    <property type="protein sequence ID" value="GJE85355.1"/>
    <property type="molecule type" value="Genomic_DNA"/>
</dbReference>
<evidence type="ECO:0000256" key="2">
    <source>
        <dbReference type="SAM" id="SignalP"/>
    </source>
</evidence>
<dbReference type="PROSITE" id="PS51212">
    <property type="entry name" value="WSC"/>
    <property type="match status" value="3"/>
</dbReference>
<dbReference type="OrthoDB" id="74764at2759"/>
<feature type="signal peptide" evidence="2">
    <location>
        <begin position="1"/>
        <end position="18"/>
    </location>
</feature>
<feature type="region of interest" description="Disordered" evidence="1">
    <location>
        <begin position="493"/>
        <end position="519"/>
    </location>
</feature>
<dbReference type="PANTHER" id="PTHR43662">
    <property type="match status" value="1"/>
</dbReference>
<gene>
    <name evidence="4" type="ORF">PsYK624_014340</name>
</gene>
<evidence type="ECO:0000256" key="1">
    <source>
        <dbReference type="SAM" id="MobiDB-lite"/>
    </source>
</evidence>
<dbReference type="SMART" id="SM00321">
    <property type="entry name" value="WSC"/>
    <property type="match status" value="3"/>
</dbReference>
<protein>
    <submittedName>
        <fullName evidence="4">DUF1996 and WSC domain-containing protein</fullName>
    </submittedName>
</protein>